<dbReference type="Proteomes" id="UP001260959">
    <property type="component" value="Unassembled WGS sequence"/>
</dbReference>
<accession>A0ABU1E0W9</accession>
<reference evidence="3 4" key="1">
    <citation type="submission" date="2023-08" db="EMBL/GenBank/DDBJ databases">
        <authorList>
            <person name="Maltman C."/>
        </authorList>
    </citation>
    <scope>NUCLEOTIDE SEQUENCE [LARGE SCALE GENOMIC DNA]</scope>
    <source>
        <strain evidence="3 4">ES2</strain>
    </source>
</reference>
<name>A0ABU1E0W9_9FLAO</name>
<dbReference type="RefSeq" id="WP_309521619.1">
    <property type="nucleotide sequence ID" value="NZ_JAVIXS010000003.1"/>
</dbReference>
<evidence type="ECO:0000256" key="1">
    <source>
        <dbReference type="SAM" id="MobiDB-lite"/>
    </source>
</evidence>
<feature type="domain" description="DUF6759" evidence="2">
    <location>
        <begin position="110"/>
        <end position="201"/>
    </location>
</feature>
<dbReference type="InterPro" id="IPR046647">
    <property type="entry name" value="DUF6759"/>
</dbReference>
<gene>
    <name evidence="3" type="ORF">REB14_04485</name>
</gene>
<organism evidence="3 4">
    <name type="scientific">Chryseobacterium metallicongregator</name>
    <dbReference type="NCBI Taxonomy" id="3073042"/>
    <lineage>
        <taxon>Bacteria</taxon>
        <taxon>Pseudomonadati</taxon>
        <taxon>Bacteroidota</taxon>
        <taxon>Flavobacteriia</taxon>
        <taxon>Flavobacteriales</taxon>
        <taxon>Weeksellaceae</taxon>
        <taxon>Chryseobacterium group</taxon>
        <taxon>Chryseobacterium</taxon>
    </lineage>
</organism>
<proteinExistence type="predicted"/>
<protein>
    <recommendedName>
        <fullName evidence="2">DUF6759 domain-containing protein</fullName>
    </recommendedName>
</protein>
<feature type="compositionally biased region" description="Basic and acidic residues" evidence="1">
    <location>
        <begin position="211"/>
        <end position="222"/>
    </location>
</feature>
<keyword evidence="4" id="KW-1185">Reference proteome</keyword>
<sequence length="232" mass="26706">MKKNFLTILFFTFLIPHFTQAQKSSKDILKSTNIKEIEEYLKNAHPDDPKKTVLKPKLIALKNTEWTKGARTAKPMETRPVIADIPKDVMRNPNSDDAEEFKKLIAETSAEHKDRTVKVLNAMFNENINRNEAILLFRNNSDCNIVLRIEGKEFYNLAVPAHAENFIVLKKNSYTLRSNICDMKYSSQKDIKKSIFVTVDNPKTSNIELKPPQKEPITEKSQKKQKSKNKIG</sequence>
<evidence type="ECO:0000313" key="3">
    <source>
        <dbReference type="EMBL" id="MDR4951440.1"/>
    </source>
</evidence>
<feature type="compositionally biased region" description="Basic residues" evidence="1">
    <location>
        <begin position="223"/>
        <end position="232"/>
    </location>
</feature>
<evidence type="ECO:0000313" key="4">
    <source>
        <dbReference type="Proteomes" id="UP001260959"/>
    </source>
</evidence>
<comment type="caution">
    <text evidence="3">The sequence shown here is derived from an EMBL/GenBank/DDBJ whole genome shotgun (WGS) entry which is preliminary data.</text>
</comment>
<feature type="region of interest" description="Disordered" evidence="1">
    <location>
        <begin position="203"/>
        <end position="232"/>
    </location>
</feature>
<dbReference type="Pfam" id="PF20545">
    <property type="entry name" value="DUF6759"/>
    <property type="match status" value="1"/>
</dbReference>
<evidence type="ECO:0000259" key="2">
    <source>
        <dbReference type="Pfam" id="PF20545"/>
    </source>
</evidence>
<dbReference type="EMBL" id="JAVIXS010000003">
    <property type="protein sequence ID" value="MDR4951440.1"/>
    <property type="molecule type" value="Genomic_DNA"/>
</dbReference>